<dbReference type="SUPFAM" id="SSF63411">
    <property type="entry name" value="LuxS/MPP-like metallohydrolase"/>
    <property type="match status" value="4"/>
</dbReference>
<dbReference type="InterPro" id="IPR007863">
    <property type="entry name" value="Peptidase_M16_C"/>
</dbReference>
<reference evidence="9" key="1">
    <citation type="journal article" date="2019" name="Int. J. Syst. Evol. Microbiol.">
        <title>The Global Catalogue of Microorganisms (GCM) 10K type strain sequencing project: providing services to taxonomists for standard genome sequencing and annotation.</title>
        <authorList>
            <consortium name="The Broad Institute Genomics Platform"/>
            <consortium name="The Broad Institute Genome Sequencing Center for Infectious Disease"/>
            <person name="Wu L."/>
            <person name="Ma J."/>
        </authorList>
    </citation>
    <scope>NUCLEOTIDE SEQUENCE [LARGE SCALE GENOMIC DNA]</scope>
    <source>
        <strain evidence="9">KCTC 42644</strain>
    </source>
</reference>
<feature type="domain" description="Peptidase M16 N-terminal" evidence="6">
    <location>
        <begin position="62"/>
        <end position="198"/>
    </location>
</feature>
<comment type="caution">
    <text evidence="8">The sequence shown here is derived from an EMBL/GenBank/DDBJ whole genome shotgun (WGS) entry which is preliminary data.</text>
</comment>
<dbReference type="EMBL" id="JBHRXV010000006">
    <property type="protein sequence ID" value="MFC3712598.1"/>
    <property type="molecule type" value="Genomic_DNA"/>
</dbReference>
<dbReference type="InterPro" id="IPR050626">
    <property type="entry name" value="Peptidase_M16"/>
</dbReference>
<sequence>MAGKWLALFAAGMMLVGGGDAVAAKRDKKADKAAAAATGPSPELIASVNIPYEQFTLSNGLRVVVHTDRKVPIVATSIWYHVGSKDEPEGKTGFAHLFEHFMFEGSEHVKDFDKPLEDAGGTGMNGSTWFDRTNYVQTVPTGALDLVLFMESDRMGHLLGRLNKESLDQQRGVVQNEKRQGDNQPYGMVEYEMLAALFPEGHGYRHSTIGSMEDLSAASLDDVKEWFRTWNTPNNAVLVLAGDIDVATAKPMVEKYFGDIPAGPPVKRMKDSVPEHVNVRRSVMQDRVAQARVYRVWVAPGRTDTVTPSLDVGAAILAGGNSSRFYNDLVRDKKLATGVRGYVQAHESASFFQLEADVAPGVDPRLVDARVDELVNQFLAEGPTADEVARVATRAVAGTIRGLEQVGGFGGKAATLAEAALYAGDPGFYKTELQRYADATPASVLAATRRWINDGAFALTVLPYGTPQASGKGVDRSKLPAVTAGTELDFPAVERAKLSNGIQIVFARRATVPVVHLSMNFDAGIAADSRAKPGVGNLTLSLLDEGTEKRTAIQIAEEAERLGAAIGMGSDVDSTRVAVSALKANLAPSIDLWADIIRNPTFAPTEIERLRGITLARIDNEFDQPAALALRVLPPILYGTSHPYGVALTGTGTADGVRAATRDDLAAFHDTWLRPDNATIFVVGDTSLAAVTPLLEKAFGDWRNPQDAKGTKSFTTATAPASSRIVLIDRPGSPQSFILGGAPLPVRGVDDPLTLYAANEVLGGSFLARINNNLRETKGWSYGAYTNVRGAVEQMPFIIQAPVQTDKTAESIKEIIAELRAYRGAKLTTPEELNRIIEGNTRSLPGSFETAASVLGSIERNKVYGRPDDYQEKLADRYRALTAADLNGAISRYINPDQLVWVVVGDRSKVEAPLKTLGLPVEVRSAR</sequence>
<keyword evidence="9" id="KW-1185">Reference proteome</keyword>
<keyword evidence="5" id="KW-0482">Metalloprotease</keyword>
<organism evidence="8 9">
    <name type="scientific">Sphingoaurantiacus capsulatus</name>
    <dbReference type="NCBI Taxonomy" id="1771310"/>
    <lineage>
        <taxon>Bacteria</taxon>
        <taxon>Pseudomonadati</taxon>
        <taxon>Pseudomonadota</taxon>
        <taxon>Alphaproteobacteria</taxon>
        <taxon>Sphingomonadales</taxon>
        <taxon>Sphingosinicellaceae</taxon>
        <taxon>Sphingoaurantiacus</taxon>
    </lineage>
</organism>
<evidence type="ECO:0000313" key="9">
    <source>
        <dbReference type="Proteomes" id="UP001595615"/>
    </source>
</evidence>
<keyword evidence="2" id="KW-0645">Protease</keyword>
<dbReference type="RefSeq" id="WP_380859803.1">
    <property type="nucleotide sequence ID" value="NZ_JBHRXV010000006.1"/>
</dbReference>
<feature type="domain" description="Peptidase M16 C-terminal" evidence="7">
    <location>
        <begin position="219"/>
        <end position="391"/>
    </location>
</feature>
<evidence type="ECO:0000256" key="2">
    <source>
        <dbReference type="ARBA" id="ARBA00022670"/>
    </source>
</evidence>
<evidence type="ECO:0000256" key="1">
    <source>
        <dbReference type="ARBA" id="ARBA00007261"/>
    </source>
</evidence>
<dbReference type="InterPro" id="IPR011765">
    <property type="entry name" value="Pept_M16_N"/>
</dbReference>
<dbReference type="Pfam" id="PF05193">
    <property type="entry name" value="Peptidase_M16_C"/>
    <property type="match status" value="2"/>
</dbReference>
<dbReference type="Proteomes" id="UP001595615">
    <property type="component" value="Unassembled WGS sequence"/>
</dbReference>
<proteinExistence type="inferred from homology"/>
<evidence type="ECO:0000256" key="3">
    <source>
        <dbReference type="ARBA" id="ARBA00022801"/>
    </source>
</evidence>
<dbReference type="Pfam" id="PF00675">
    <property type="entry name" value="Peptidase_M16"/>
    <property type="match status" value="2"/>
</dbReference>
<evidence type="ECO:0000259" key="7">
    <source>
        <dbReference type="Pfam" id="PF05193"/>
    </source>
</evidence>
<gene>
    <name evidence="8" type="ORF">ACFOMD_08455</name>
</gene>
<evidence type="ECO:0000313" key="8">
    <source>
        <dbReference type="EMBL" id="MFC3712598.1"/>
    </source>
</evidence>
<dbReference type="PANTHER" id="PTHR43690">
    <property type="entry name" value="NARDILYSIN"/>
    <property type="match status" value="1"/>
</dbReference>
<dbReference type="PANTHER" id="PTHR43690:SF17">
    <property type="entry name" value="PROTEIN YHJJ"/>
    <property type="match status" value="1"/>
</dbReference>
<protein>
    <submittedName>
        <fullName evidence="8">M16 family metallopeptidase</fullName>
    </submittedName>
</protein>
<keyword evidence="3" id="KW-0378">Hydrolase</keyword>
<comment type="similarity">
    <text evidence="1">Belongs to the peptidase M16 family.</text>
</comment>
<evidence type="ECO:0000259" key="6">
    <source>
        <dbReference type="Pfam" id="PF00675"/>
    </source>
</evidence>
<name>A0ABV7XC43_9SPHN</name>
<accession>A0ABV7XC43</accession>
<feature type="domain" description="Peptidase M16 N-terminal" evidence="6">
    <location>
        <begin position="506"/>
        <end position="625"/>
    </location>
</feature>
<dbReference type="Gene3D" id="3.30.830.10">
    <property type="entry name" value="Metalloenzyme, LuxS/M16 peptidase-like"/>
    <property type="match status" value="4"/>
</dbReference>
<keyword evidence="4" id="KW-0862">Zinc</keyword>
<evidence type="ECO:0000256" key="4">
    <source>
        <dbReference type="ARBA" id="ARBA00022833"/>
    </source>
</evidence>
<dbReference type="InterPro" id="IPR011249">
    <property type="entry name" value="Metalloenz_LuxS/M16"/>
</dbReference>
<feature type="domain" description="Peptidase M16 C-terminal" evidence="7">
    <location>
        <begin position="660"/>
        <end position="838"/>
    </location>
</feature>
<evidence type="ECO:0000256" key="5">
    <source>
        <dbReference type="ARBA" id="ARBA00023049"/>
    </source>
</evidence>